<evidence type="ECO:0000313" key="3">
    <source>
        <dbReference type="Proteomes" id="UP000075809"/>
    </source>
</evidence>
<accession>A0A151X1Z0</accession>
<keyword evidence="3" id="KW-1185">Reference proteome</keyword>
<sequence>MTETKKKRTSLAQRVIRFIFMRGSPDGVKQHEKGEKGPGSELRGAPANQLEVGKIEETKGQMPRDG</sequence>
<feature type="compositionally biased region" description="Basic and acidic residues" evidence="1">
    <location>
        <begin position="28"/>
        <end position="38"/>
    </location>
</feature>
<gene>
    <name evidence="2" type="ORF">ALC60_06683</name>
</gene>
<reference evidence="2 3" key="1">
    <citation type="submission" date="2015-09" db="EMBL/GenBank/DDBJ databases">
        <title>Trachymyrmex zeteki WGS genome.</title>
        <authorList>
            <person name="Nygaard S."/>
            <person name="Hu H."/>
            <person name="Boomsma J."/>
            <person name="Zhang G."/>
        </authorList>
    </citation>
    <scope>NUCLEOTIDE SEQUENCE [LARGE SCALE GENOMIC DNA]</scope>
    <source>
        <strain evidence="2">Tzet28-1</strain>
        <tissue evidence="2">Whole body</tissue>
    </source>
</reference>
<dbReference type="EMBL" id="KQ982583">
    <property type="protein sequence ID" value="KYQ54438.1"/>
    <property type="molecule type" value="Genomic_DNA"/>
</dbReference>
<protein>
    <submittedName>
        <fullName evidence="2">Uncharacterized protein</fullName>
    </submittedName>
</protein>
<feature type="compositionally biased region" description="Basic and acidic residues" evidence="1">
    <location>
        <begin position="53"/>
        <end position="66"/>
    </location>
</feature>
<evidence type="ECO:0000313" key="2">
    <source>
        <dbReference type="EMBL" id="KYQ54438.1"/>
    </source>
</evidence>
<evidence type="ECO:0000256" key="1">
    <source>
        <dbReference type="SAM" id="MobiDB-lite"/>
    </source>
</evidence>
<feature type="region of interest" description="Disordered" evidence="1">
    <location>
        <begin position="23"/>
        <end position="66"/>
    </location>
</feature>
<proteinExistence type="predicted"/>
<dbReference type="Proteomes" id="UP000075809">
    <property type="component" value="Unassembled WGS sequence"/>
</dbReference>
<name>A0A151X1Z0_9HYME</name>
<dbReference type="AlphaFoldDB" id="A0A151X1Z0"/>
<organism evidence="2 3">
    <name type="scientific">Mycetomoellerius zeteki</name>
    <dbReference type="NCBI Taxonomy" id="64791"/>
    <lineage>
        <taxon>Eukaryota</taxon>
        <taxon>Metazoa</taxon>
        <taxon>Ecdysozoa</taxon>
        <taxon>Arthropoda</taxon>
        <taxon>Hexapoda</taxon>
        <taxon>Insecta</taxon>
        <taxon>Pterygota</taxon>
        <taxon>Neoptera</taxon>
        <taxon>Endopterygota</taxon>
        <taxon>Hymenoptera</taxon>
        <taxon>Apocrita</taxon>
        <taxon>Aculeata</taxon>
        <taxon>Formicoidea</taxon>
        <taxon>Formicidae</taxon>
        <taxon>Myrmicinae</taxon>
        <taxon>Mycetomoellerius</taxon>
    </lineage>
</organism>